<evidence type="ECO:0000313" key="7">
    <source>
        <dbReference type="Proteomes" id="UP000323426"/>
    </source>
</evidence>
<organism evidence="6 7">
    <name type="scientific">Adhaeribacter rhizoryzae</name>
    <dbReference type="NCBI Taxonomy" id="2607907"/>
    <lineage>
        <taxon>Bacteria</taxon>
        <taxon>Pseudomonadati</taxon>
        <taxon>Bacteroidota</taxon>
        <taxon>Cytophagia</taxon>
        <taxon>Cytophagales</taxon>
        <taxon>Hymenobacteraceae</taxon>
        <taxon>Adhaeribacter</taxon>
    </lineage>
</organism>
<feature type="domain" description="Bacterial surface antigen (D15)" evidence="5">
    <location>
        <begin position="906"/>
        <end position="1173"/>
    </location>
</feature>
<evidence type="ECO:0000256" key="1">
    <source>
        <dbReference type="ARBA" id="ARBA00004370"/>
    </source>
</evidence>
<sequence>MYLPLSKYVQLLVYICITIPALSQAQTPNIPASPNSELTYSVIVTGNTGEANAKQIVTPILSQLLPAAGKNSSVVFIGNPLYPQTLPDNQKENRATEENKLKEQLAPLSNYEGKAMIIPGAPGGKTDRDDKPYQRQEAFIATHLQNEKIFVPEGGCPGPLEIHINQDILLILLDTRRLLPGNEITDEFSTCPATRPSQVVALLDDILRNYDEKQVIVAANIPQTIKPMEYKYLRRNFAQFFKQHPGLIYIENNGTALRHSFSDSIHYVSVGNKAGQIKLPKGEKELFAADTAGVARVNFYKNGEAWLEFITAANPGNTTGQVAYRTLLMRKPTQAMITASLKGQHFNYADSVKSVSASTDYIASNFRKWLMGENYREEWATKVQLPYFDIGQVKGGLKVVQQGGGFQTRSLRLADSTGREYVLRSVEKYPAAALPRPLRKTIAADVVKDQISASHPYAPLTLGSLADAAKIYHTNPQYFYIPDDPRLGKYREGFANTVGLFEERPDEDQSDAPHFGNSKNVKGTEKVLENLQEDNDNKVDQKSVARARLFDFIIGDWDRHDDQWRWASFEKQGEKGDIFQPIPRDRDMAFFINQGVIPNIASRKWLLPKIQGFDDDIRDVASFNFNARYFDRTFLTELSLTDWLETANDLKNSISDAEIEKSIKQLPAPIFRLSGPRIISDLKARRDALPRDAVDYYKFLAKEVDVVGSDKSELFLVERQDDAHTNVTVRKISKSGDLEQVIYQRQFKTAETKEIRLYGLGGEDEFRISGEVNKGIKVRIIGGDDKDKITDNSKVAGLSKKTYVYDTRAENEFKFGPETKNLTSNREEVNAYDRKAFVYDYFGPLGAIEFNRDNGIQLGAGALIKTQGFKKEPFAASHRIIGKYALRTNSYRFTYDGYFTHIIKKFDLQLNFDVRAPNFNTTFFGLGNETQYDEDKEEIDFYRYTSRQYYFNAMLGRKIGKSQTLLLGPSYQRINLNLTPERFITNFAWEQEGNYNLFEAKTYGGLEFRYQLDTRDKASQPTKGVYIALGPGLYKGLGGDASDFNRLSGEVSLYRTFRVPVRLTLANRTGAAKNYGDYEFFQANRLDGLSNLRGYRQNRFAGRSSFYNNTEARLKLFNFQTYLFPGSMGILGFHDIGRVWEKNENSKKWHTGYGGGIWISPVNLLVLSAEYAVSKESRMPLLRAGFLF</sequence>
<dbReference type="RefSeq" id="WP_150086038.1">
    <property type="nucleotide sequence ID" value="NZ_VWSF01000001.1"/>
</dbReference>
<evidence type="ECO:0000313" key="6">
    <source>
        <dbReference type="EMBL" id="KAA5549042.1"/>
    </source>
</evidence>
<evidence type="ECO:0000259" key="5">
    <source>
        <dbReference type="Pfam" id="PF01103"/>
    </source>
</evidence>
<gene>
    <name evidence="6" type="ORF">F0145_00100</name>
</gene>
<comment type="subcellular location">
    <subcellularLocation>
        <location evidence="1">Membrane</location>
    </subcellularLocation>
</comment>
<evidence type="ECO:0000256" key="4">
    <source>
        <dbReference type="SAM" id="SignalP"/>
    </source>
</evidence>
<feature type="signal peptide" evidence="4">
    <location>
        <begin position="1"/>
        <end position="25"/>
    </location>
</feature>
<dbReference type="GO" id="GO:0019867">
    <property type="term" value="C:outer membrane"/>
    <property type="evidence" value="ECO:0007669"/>
    <property type="project" value="InterPro"/>
</dbReference>
<reference evidence="6 7" key="1">
    <citation type="submission" date="2019-09" db="EMBL/GenBank/DDBJ databases">
        <title>Genome sequence and assembly of Adhaeribacter sp.</title>
        <authorList>
            <person name="Chhetri G."/>
        </authorList>
    </citation>
    <scope>NUCLEOTIDE SEQUENCE [LARGE SCALE GENOMIC DNA]</scope>
    <source>
        <strain evidence="6 7">DK36</strain>
    </source>
</reference>
<feature type="chain" id="PRO_5024408096" evidence="4">
    <location>
        <begin position="26"/>
        <end position="1188"/>
    </location>
</feature>
<protein>
    <submittedName>
        <fullName evidence="6">BamA/TamA family outer membrane protein</fullName>
    </submittedName>
</protein>
<proteinExistence type="predicted"/>
<dbReference type="Proteomes" id="UP000323426">
    <property type="component" value="Unassembled WGS sequence"/>
</dbReference>
<evidence type="ECO:0000256" key="2">
    <source>
        <dbReference type="ARBA" id="ARBA00023136"/>
    </source>
</evidence>
<dbReference type="Gene3D" id="2.40.160.50">
    <property type="entry name" value="membrane protein fhac: a member of the omp85/tpsb transporter family"/>
    <property type="match status" value="1"/>
</dbReference>
<accession>A0A5M6DS27</accession>
<dbReference type="Pfam" id="PF01103">
    <property type="entry name" value="Omp85"/>
    <property type="match status" value="1"/>
</dbReference>
<keyword evidence="2" id="KW-0472">Membrane</keyword>
<keyword evidence="4" id="KW-0732">Signal</keyword>
<keyword evidence="3" id="KW-0175">Coiled coil</keyword>
<name>A0A5M6DS27_9BACT</name>
<keyword evidence="7" id="KW-1185">Reference proteome</keyword>
<evidence type="ECO:0000256" key="3">
    <source>
        <dbReference type="SAM" id="Coils"/>
    </source>
</evidence>
<dbReference type="AlphaFoldDB" id="A0A5M6DS27"/>
<dbReference type="EMBL" id="VWSF01000001">
    <property type="protein sequence ID" value="KAA5549042.1"/>
    <property type="molecule type" value="Genomic_DNA"/>
</dbReference>
<dbReference type="InterPro" id="IPR000184">
    <property type="entry name" value="Bac_surfAg_D15"/>
</dbReference>
<comment type="caution">
    <text evidence="6">The sequence shown here is derived from an EMBL/GenBank/DDBJ whole genome shotgun (WGS) entry which is preliminary data.</text>
</comment>
<feature type="coiled-coil region" evidence="3">
    <location>
        <begin position="521"/>
        <end position="548"/>
    </location>
</feature>